<sequence length="147" mass="16655">MDGFSVRAAVEEVLRRRGRDEFFHLSVQRCSVRRGDLLLPACRRRCEGSSVPARSYCRRGVWSCLDLLSLSLAIDSRRRVEAWSVYPKYCGFPVYHPHHLDLLLRVPCMLSSYFTSGPAVTAARRARLPVPHKPCDVPEAPRFPAGS</sequence>
<keyword evidence="2" id="KW-1185">Reference proteome</keyword>
<name>A0AAQ4FFZ6_AMBAM</name>
<gene>
    <name evidence="1" type="ORF">V5799_007427</name>
</gene>
<evidence type="ECO:0000313" key="1">
    <source>
        <dbReference type="EMBL" id="KAK8786214.1"/>
    </source>
</evidence>
<protein>
    <submittedName>
        <fullName evidence="1">Uncharacterized protein</fullName>
    </submittedName>
</protein>
<dbReference type="AlphaFoldDB" id="A0AAQ4FFZ6"/>
<proteinExistence type="predicted"/>
<organism evidence="1 2">
    <name type="scientific">Amblyomma americanum</name>
    <name type="common">Lone star tick</name>
    <dbReference type="NCBI Taxonomy" id="6943"/>
    <lineage>
        <taxon>Eukaryota</taxon>
        <taxon>Metazoa</taxon>
        <taxon>Ecdysozoa</taxon>
        <taxon>Arthropoda</taxon>
        <taxon>Chelicerata</taxon>
        <taxon>Arachnida</taxon>
        <taxon>Acari</taxon>
        <taxon>Parasitiformes</taxon>
        <taxon>Ixodida</taxon>
        <taxon>Ixodoidea</taxon>
        <taxon>Ixodidae</taxon>
        <taxon>Amblyomminae</taxon>
        <taxon>Amblyomma</taxon>
    </lineage>
</organism>
<dbReference type="EMBL" id="JARKHS020002893">
    <property type="protein sequence ID" value="KAK8786214.1"/>
    <property type="molecule type" value="Genomic_DNA"/>
</dbReference>
<evidence type="ECO:0000313" key="2">
    <source>
        <dbReference type="Proteomes" id="UP001321473"/>
    </source>
</evidence>
<comment type="caution">
    <text evidence="1">The sequence shown here is derived from an EMBL/GenBank/DDBJ whole genome shotgun (WGS) entry which is preliminary data.</text>
</comment>
<dbReference type="Proteomes" id="UP001321473">
    <property type="component" value="Unassembled WGS sequence"/>
</dbReference>
<accession>A0AAQ4FFZ6</accession>
<reference evidence="1 2" key="1">
    <citation type="journal article" date="2023" name="Arcadia Sci">
        <title>De novo assembly of a long-read Amblyomma americanum tick genome.</title>
        <authorList>
            <person name="Chou S."/>
            <person name="Poskanzer K.E."/>
            <person name="Rollins M."/>
            <person name="Thuy-Boun P.S."/>
        </authorList>
    </citation>
    <scope>NUCLEOTIDE SEQUENCE [LARGE SCALE GENOMIC DNA]</scope>
    <source>
        <strain evidence="1">F_SG_1</strain>
        <tissue evidence="1">Salivary glands</tissue>
    </source>
</reference>